<dbReference type="KEGG" id="mmil:sm9_0047"/>
<dbReference type="Gene3D" id="2.160.10.10">
    <property type="entry name" value="Hexapeptide repeat proteins"/>
    <property type="match status" value="1"/>
</dbReference>
<dbReference type="InterPro" id="IPR001451">
    <property type="entry name" value="Hexapep"/>
</dbReference>
<keyword evidence="3" id="KW-0012">Acyltransferase</keyword>
<evidence type="ECO:0000313" key="3">
    <source>
        <dbReference type="EMBL" id="ALT67857.1"/>
    </source>
</evidence>
<evidence type="ECO:0000256" key="1">
    <source>
        <dbReference type="ARBA" id="ARBA00007274"/>
    </source>
</evidence>
<sequence>MEELVDMREMTEQELIEAEKMAEIVFKLNHTLPNSEEYNSLLKELLGDNLGENSSIIAPIAGAAFDHIKIGNNVFINSNSLLMARGGITIEDDVMIAGNVQLLSNNHDEYDRQILICKPILIKKGAWIGAGVSILPGITVGKYAIVGAGAIVTKDVPDYAVAVGTPARVVKTLDKNKFKED</sequence>
<reference evidence="3 4" key="1">
    <citation type="submission" date="2015-04" db="EMBL/GenBank/DDBJ databases">
        <title>The complete genome sequence of the rumen methanogen Methanobrevibacter millerae SM9.</title>
        <authorList>
            <person name="Leahy S.C."/>
            <person name="Kelly W.J."/>
            <person name="Pacheco D.M."/>
            <person name="Li D."/>
            <person name="Altermann E."/>
            <person name="Attwood G.T."/>
        </authorList>
    </citation>
    <scope>NUCLEOTIDE SEQUENCE [LARGE SCALE GENOMIC DNA]</scope>
    <source>
        <strain evidence="3 4">SM9</strain>
    </source>
</reference>
<evidence type="ECO:0000256" key="2">
    <source>
        <dbReference type="ARBA" id="ARBA00022679"/>
    </source>
</evidence>
<organism evidence="3 4">
    <name type="scientific">Methanobrevibacter millerae</name>
    <dbReference type="NCBI Taxonomy" id="230361"/>
    <lineage>
        <taxon>Archaea</taxon>
        <taxon>Methanobacteriati</taxon>
        <taxon>Methanobacteriota</taxon>
        <taxon>Methanomada group</taxon>
        <taxon>Methanobacteria</taxon>
        <taxon>Methanobacteriales</taxon>
        <taxon>Methanobacteriaceae</taxon>
        <taxon>Methanobrevibacter</taxon>
    </lineage>
</organism>
<keyword evidence="4" id="KW-1185">Reference proteome</keyword>
<dbReference type="Pfam" id="PF00132">
    <property type="entry name" value="Hexapep"/>
    <property type="match status" value="1"/>
</dbReference>
<dbReference type="PANTHER" id="PTHR23416">
    <property type="entry name" value="SIALIC ACID SYNTHASE-RELATED"/>
    <property type="match status" value="1"/>
</dbReference>
<dbReference type="EMBL" id="CP011266">
    <property type="protein sequence ID" value="ALT67857.1"/>
    <property type="molecule type" value="Genomic_DNA"/>
</dbReference>
<dbReference type="AlphaFoldDB" id="A0A0U3E8V0"/>
<dbReference type="OrthoDB" id="1475at2157"/>
<keyword evidence="2 3" id="KW-0808">Transferase</keyword>
<accession>A0A0U3E8V0</accession>
<dbReference type="InterPro" id="IPR011004">
    <property type="entry name" value="Trimer_LpxA-like_sf"/>
</dbReference>
<dbReference type="PROSITE" id="PS00101">
    <property type="entry name" value="HEXAPEP_TRANSFERASES"/>
    <property type="match status" value="1"/>
</dbReference>
<comment type="similarity">
    <text evidence="1">Belongs to the transferase hexapeptide repeat family.</text>
</comment>
<dbReference type="RefSeq" id="WP_058738227.1">
    <property type="nucleotide sequence ID" value="NZ_CP011266.1"/>
</dbReference>
<dbReference type="GO" id="GO:0008374">
    <property type="term" value="F:O-acyltransferase activity"/>
    <property type="evidence" value="ECO:0007669"/>
    <property type="project" value="TreeGrafter"/>
</dbReference>
<evidence type="ECO:0000313" key="4">
    <source>
        <dbReference type="Proteomes" id="UP000067738"/>
    </source>
</evidence>
<dbReference type="PATRIC" id="fig|230361.4.peg.48"/>
<gene>
    <name evidence="3" type="ORF">sm9_0047</name>
</gene>
<proteinExistence type="inferred from homology"/>
<name>A0A0U3E8V0_9EURY</name>
<dbReference type="InterPro" id="IPR051159">
    <property type="entry name" value="Hexapeptide_acetyltransf"/>
</dbReference>
<protein>
    <submittedName>
        <fullName evidence="3">Sugar O-acyltransferase</fullName>
    </submittedName>
</protein>
<dbReference type="GeneID" id="26735028"/>
<dbReference type="Proteomes" id="UP000067738">
    <property type="component" value="Chromosome"/>
</dbReference>
<dbReference type="InterPro" id="IPR018357">
    <property type="entry name" value="Hexapep_transf_CS"/>
</dbReference>
<dbReference type="Pfam" id="PF14602">
    <property type="entry name" value="Hexapep_2"/>
    <property type="match status" value="1"/>
</dbReference>
<dbReference type="SUPFAM" id="SSF51161">
    <property type="entry name" value="Trimeric LpxA-like enzymes"/>
    <property type="match status" value="1"/>
</dbReference>
<dbReference type="PANTHER" id="PTHR23416:SF23">
    <property type="entry name" value="ACETYLTRANSFERASE C18B11.09C-RELATED"/>
    <property type="match status" value="1"/>
</dbReference>